<evidence type="ECO:0000313" key="1">
    <source>
        <dbReference type="EMBL" id="MBB4621569.1"/>
    </source>
</evidence>
<evidence type="ECO:0000313" key="2">
    <source>
        <dbReference type="Proteomes" id="UP000533637"/>
    </source>
</evidence>
<gene>
    <name evidence="1" type="ORF">GGQ57_001463</name>
</gene>
<organism evidence="1 2">
    <name type="scientific">Parabacteroides faecis</name>
    <dbReference type="NCBI Taxonomy" id="1217282"/>
    <lineage>
        <taxon>Bacteria</taxon>
        <taxon>Pseudomonadati</taxon>
        <taxon>Bacteroidota</taxon>
        <taxon>Bacteroidia</taxon>
        <taxon>Bacteroidales</taxon>
        <taxon>Tannerellaceae</taxon>
        <taxon>Parabacteroides</taxon>
    </lineage>
</organism>
<comment type="caution">
    <text evidence="1">The sequence shown here is derived from an EMBL/GenBank/DDBJ whole genome shotgun (WGS) entry which is preliminary data.</text>
</comment>
<accession>A0ABR6KL63</accession>
<reference evidence="1 2" key="1">
    <citation type="submission" date="2020-08" db="EMBL/GenBank/DDBJ databases">
        <title>Genomic Encyclopedia of Type Strains, Phase IV (KMG-IV): sequencing the most valuable type-strain genomes for metagenomic binning, comparative biology and taxonomic classification.</title>
        <authorList>
            <person name="Goeker M."/>
        </authorList>
    </citation>
    <scope>NUCLEOTIDE SEQUENCE [LARGE SCALE GENOMIC DNA]</scope>
    <source>
        <strain evidence="1 2">DSM 102983</strain>
    </source>
</reference>
<name>A0ABR6KL63_9BACT</name>
<proteinExistence type="predicted"/>
<sequence>MRERIEHIKEKMDLLVATNNCYFVKSIDSSSQNLYDRRI</sequence>
<keyword evidence="2" id="KW-1185">Reference proteome</keyword>
<dbReference type="Proteomes" id="UP000533637">
    <property type="component" value="Unassembled WGS sequence"/>
</dbReference>
<dbReference type="EMBL" id="JACHOC010000002">
    <property type="protein sequence ID" value="MBB4621569.1"/>
    <property type="molecule type" value="Genomic_DNA"/>
</dbReference>
<protein>
    <submittedName>
        <fullName evidence="1">Uncharacterized protein</fullName>
    </submittedName>
</protein>